<keyword evidence="2" id="KW-1185">Reference proteome</keyword>
<protein>
    <submittedName>
        <fullName evidence="1">Uncharacterized protein</fullName>
    </submittedName>
</protein>
<dbReference type="AlphaFoldDB" id="A0A2S7TX06"/>
<comment type="caution">
    <text evidence="1">The sequence shown here is derived from an EMBL/GenBank/DDBJ whole genome shotgun (WGS) entry which is preliminary data.</text>
</comment>
<gene>
    <name evidence="1" type="ORF">BSZ32_01150</name>
</gene>
<organism evidence="1 2">
    <name type="scientific">Rubritalea profundi</name>
    <dbReference type="NCBI Taxonomy" id="1658618"/>
    <lineage>
        <taxon>Bacteria</taxon>
        <taxon>Pseudomonadati</taxon>
        <taxon>Verrucomicrobiota</taxon>
        <taxon>Verrucomicrobiia</taxon>
        <taxon>Verrucomicrobiales</taxon>
        <taxon>Rubritaleaceae</taxon>
        <taxon>Rubritalea</taxon>
    </lineage>
</organism>
<dbReference type="EMBL" id="MQWA01000001">
    <property type="protein sequence ID" value="PQJ27239.1"/>
    <property type="molecule type" value="Genomic_DNA"/>
</dbReference>
<proteinExistence type="predicted"/>
<evidence type="ECO:0000313" key="1">
    <source>
        <dbReference type="EMBL" id="PQJ27239.1"/>
    </source>
</evidence>
<evidence type="ECO:0000313" key="2">
    <source>
        <dbReference type="Proteomes" id="UP000239907"/>
    </source>
</evidence>
<dbReference type="Proteomes" id="UP000239907">
    <property type="component" value="Unassembled WGS sequence"/>
</dbReference>
<accession>A0A2S7TX06</accession>
<reference evidence="1 2" key="1">
    <citation type="submission" date="2016-12" db="EMBL/GenBank/DDBJ databases">
        <title>Study of bacterial adaptation to deep sea.</title>
        <authorList>
            <person name="Song J."/>
            <person name="Yoshizawa S."/>
            <person name="Kogure K."/>
        </authorList>
    </citation>
    <scope>NUCLEOTIDE SEQUENCE [LARGE SCALE GENOMIC DNA]</scope>
    <source>
        <strain evidence="1 2">SAORIC-165</strain>
    </source>
</reference>
<sequence length="116" mass="13251">MLQVLKMKSLKQLNLTTMSNKPITPQNKSAKIEVIFLGIDVHTEKQVVVRQMGSDTPQPAQRFNREKLIAWISRQQELAVEVYSCYEAGPFGYGLHRELEAMGVHNLVVYAIYETD</sequence>
<name>A0A2S7TX06_9BACT</name>